<dbReference type="FunFam" id="1.10.150.570:FF:000001">
    <property type="entry name" value="tRNA uridine 5-carboxymethylaminomethyl modification enzyme MnmG"/>
    <property type="match status" value="1"/>
</dbReference>
<evidence type="ECO:0000256" key="1">
    <source>
        <dbReference type="ARBA" id="ARBA00001974"/>
    </source>
</evidence>
<keyword evidence="7 11" id="KW-0274">FAD</keyword>
<name>A0A368ZKB6_9FLAO</name>
<dbReference type="PANTHER" id="PTHR11806">
    <property type="entry name" value="GLUCOSE INHIBITED DIVISION PROTEIN A"/>
    <property type="match status" value="1"/>
</dbReference>
<dbReference type="GO" id="GO:0050660">
    <property type="term" value="F:flavin adenine dinucleotide binding"/>
    <property type="evidence" value="ECO:0007669"/>
    <property type="project" value="UniProtKB-UniRule"/>
</dbReference>
<dbReference type="EMBL" id="QPJO01000001">
    <property type="protein sequence ID" value="RCW93587.1"/>
    <property type="molecule type" value="Genomic_DNA"/>
</dbReference>
<evidence type="ECO:0000256" key="6">
    <source>
        <dbReference type="ARBA" id="ARBA00022694"/>
    </source>
</evidence>
<evidence type="ECO:0000256" key="9">
    <source>
        <dbReference type="ARBA" id="ARBA00025948"/>
    </source>
</evidence>
<dbReference type="PROSITE" id="PS01280">
    <property type="entry name" value="GIDA_1"/>
    <property type="match status" value="1"/>
</dbReference>
<comment type="caution">
    <text evidence="11">Lacks conserved residue(s) required for the propagation of feature annotation.</text>
</comment>
<protein>
    <recommendedName>
        <fullName evidence="4 11">tRNA uridine 5-carboxymethylaminomethyl modification enzyme MnmG</fullName>
    </recommendedName>
    <alternativeName>
        <fullName evidence="10 11">Glucose-inhibited division protein A</fullName>
    </alternativeName>
</protein>
<dbReference type="GO" id="GO:0005829">
    <property type="term" value="C:cytosol"/>
    <property type="evidence" value="ECO:0007669"/>
    <property type="project" value="TreeGrafter"/>
</dbReference>
<evidence type="ECO:0000256" key="11">
    <source>
        <dbReference type="HAMAP-Rule" id="MF_00129"/>
    </source>
</evidence>
<dbReference type="SUPFAM" id="SSF51905">
    <property type="entry name" value="FAD/NAD(P)-binding domain"/>
    <property type="match status" value="1"/>
</dbReference>
<evidence type="ECO:0000256" key="8">
    <source>
        <dbReference type="ARBA" id="ARBA00023027"/>
    </source>
</evidence>
<gene>
    <name evidence="11" type="primary">mnmG</name>
    <name evidence="11" type="synonym">gidA</name>
    <name evidence="13" type="ORF">DFQ08_101382</name>
</gene>
<dbReference type="Gene3D" id="3.50.50.60">
    <property type="entry name" value="FAD/NAD(P)-binding domain"/>
    <property type="match status" value="2"/>
</dbReference>
<dbReference type="Gene3D" id="1.10.10.1800">
    <property type="entry name" value="tRNA uridine 5-carboxymethylaminomethyl modification enzyme MnmG/GidA"/>
    <property type="match status" value="1"/>
</dbReference>
<feature type="domain" description="tRNA uridine 5-carboxymethylaminomethyl modification enzyme C-terminal subdomain" evidence="12">
    <location>
        <begin position="548"/>
        <end position="619"/>
    </location>
</feature>
<evidence type="ECO:0000256" key="7">
    <source>
        <dbReference type="ARBA" id="ARBA00022827"/>
    </source>
</evidence>
<dbReference type="NCBIfam" id="TIGR00136">
    <property type="entry name" value="mnmG_gidA"/>
    <property type="match status" value="1"/>
</dbReference>
<evidence type="ECO:0000259" key="12">
    <source>
        <dbReference type="SMART" id="SM01228"/>
    </source>
</evidence>
<dbReference type="InterPro" id="IPR020595">
    <property type="entry name" value="MnmG-rel_CS"/>
</dbReference>
<comment type="function">
    <text evidence="2 11">NAD-binding protein involved in the addition of a carboxymethylaminomethyl (cmnm) group at the wobble position (U34) of certain tRNAs, forming tRNA-cmnm(5)s(2)U34.</text>
</comment>
<comment type="subunit">
    <text evidence="9 11">Homodimer. Heterotetramer of two MnmE and two MnmG subunits.</text>
</comment>
<keyword evidence="5 11" id="KW-0285">Flavoprotein</keyword>
<evidence type="ECO:0000256" key="5">
    <source>
        <dbReference type="ARBA" id="ARBA00022630"/>
    </source>
</evidence>
<dbReference type="HAMAP" id="MF_00129">
    <property type="entry name" value="MnmG_GidA"/>
    <property type="match status" value="1"/>
</dbReference>
<keyword evidence="11" id="KW-0963">Cytoplasm</keyword>
<evidence type="ECO:0000256" key="10">
    <source>
        <dbReference type="ARBA" id="ARBA00031800"/>
    </source>
</evidence>
<dbReference type="Pfam" id="PF01134">
    <property type="entry name" value="GIDA"/>
    <property type="match status" value="1"/>
</dbReference>
<dbReference type="GO" id="GO:0030488">
    <property type="term" value="P:tRNA methylation"/>
    <property type="evidence" value="ECO:0007669"/>
    <property type="project" value="TreeGrafter"/>
</dbReference>
<comment type="caution">
    <text evidence="13">The sequence shown here is derived from an EMBL/GenBank/DDBJ whole genome shotgun (WGS) entry which is preliminary data.</text>
</comment>
<organism evidence="13 14">
    <name type="scientific">Winogradskyella arenosi</name>
    <dbReference type="NCBI Taxonomy" id="533325"/>
    <lineage>
        <taxon>Bacteria</taxon>
        <taxon>Pseudomonadati</taxon>
        <taxon>Bacteroidota</taxon>
        <taxon>Flavobacteriia</taxon>
        <taxon>Flavobacteriales</taxon>
        <taxon>Flavobacteriaceae</taxon>
        <taxon>Winogradskyella</taxon>
    </lineage>
</organism>
<comment type="similarity">
    <text evidence="3 11">Belongs to the MnmG family.</text>
</comment>
<dbReference type="InterPro" id="IPR049312">
    <property type="entry name" value="GIDA_C_N"/>
</dbReference>
<dbReference type="GO" id="GO:0002098">
    <property type="term" value="P:tRNA wobble uridine modification"/>
    <property type="evidence" value="ECO:0007669"/>
    <property type="project" value="InterPro"/>
</dbReference>
<evidence type="ECO:0000313" key="13">
    <source>
        <dbReference type="EMBL" id="RCW93587.1"/>
    </source>
</evidence>
<proteinExistence type="inferred from homology"/>
<feature type="binding site" evidence="11">
    <location>
        <begin position="272"/>
        <end position="286"/>
    </location>
    <ligand>
        <name>NAD(+)</name>
        <dbReference type="ChEBI" id="CHEBI:57540"/>
    </ligand>
</feature>
<dbReference type="PANTHER" id="PTHR11806:SF0">
    <property type="entry name" value="PROTEIN MTO1 HOMOLOG, MITOCHONDRIAL"/>
    <property type="match status" value="1"/>
</dbReference>
<evidence type="ECO:0000256" key="4">
    <source>
        <dbReference type="ARBA" id="ARBA00020461"/>
    </source>
</evidence>
<dbReference type="InterPro" id="IPR044920">
    <property type="entry name" value="MnmG_C_subdom_sf"/>
</dbReference>
<dbReference type="OrthoDB" id="9815560at2"/>
<dbReference type="InterPro" id="IPR040131">
    <property type="entry name" value="MnmG_N"/>
</dbReference>
<dbReference type="InterPro" id="IPR002218">
    <property type="entry name" value="MnmG-rel"/>
</dbReference>
<dbReference type="InterPro" id="IPR047001">
    <property type="entry name" value="MnmG_C_subdom"/>
</dbReference>
<dbReference type="FunFam" id="3.50.50.60:FF:000002">
    <property type="entry name" value="tRNA uridine 5-carboxymethylaminomethyl modification enzyme MnmG"/>
    <property type="match status" value="1"/>
</dbReference>
<sequence>MFNEVYDVIVVGAGHAGSEAAAAAANMGSKTLLITMNLQNIAQMSCNPAMGGIAKGQIVREIDALGGYSGVVSDTSAIQFKMLNKSKGPAMWSPRVQSDRMRFAEDWRMLLEGTENLDFYQEMVSGLLVENHKVVGVKTSLGIEVRAKSVVLTNGTFLNGLIHIGDKNFGGGRAGERAATGITEQLVNLGFESGRMKTGTPPRVDGRSLDFSKMIEQPGDEHPHKFSYLDTTKPLTQQRSCHMSYTSELVHDLLREGFDRSPMFNGRIQSVGPRYCPSIEDKINRFADKDRHQLFVEPEGWNTCEYYINGFSTSLPEDVQFKALRSVVGFENVKFFRPGYAIEYDYFPPTQLKHTLETKLVDGLYFAGQINGTTGYEEAASQGLMAGINASLKVQEKEAFTLQRDEAYIGVLIDDLITKGTEEPYRMFTSRAEYRTLLRQDNADFRLTPKGFDLGLASEKRLKRMEEKQSKSDDFVQFFRDTSVTPEEANPVLESKKSAPVKQQDKMFKLYARPNITIDDVRQFKAVDDYIVSNNLDQEVIEQTEIQVKYAGYIAKEKNNADKLNRLENLKIPAGFDYSILKSMSIEARQKLSKIEPVTISQASRISGVSPNDISVLLVYLGR</sequence>
<comment type="subcellular location">
    <subcellularLocation>
        <location evidence="11">Cytoplasm</location>
    </subcellularLocation>
</comment>
<keyword evidence="6 11" id="KW-0819">tRNA processing</keyword>
<keyword evidence="8 11" id="KW-0520">NAD</keyword>
<reference evidence="13 14" key="1">
    <citation type="submission" date="2018-07" db="EMBL/GenBank/DDBJ databases">
        <title>Genomic Encyclopedia of Type Strains, Phase III (KMG-III): the genomes of soil and plant-associated and newly described type strains.</title>
        <authorList>
            <person name="Whitman W."/>
        </authorList>
    </citation>
    <scope>NUCLEOTIDE SEQUENCE [LARGE SCALE GENOMIC DNA]</scope>
    <source>
        <strain evidence="13 14">CECT 7958</strain>
    </source>
</reference>
<dbReference type="InterPro" id="IPR026904">
    <property type="entry name" value="MnmG_C"/>
</dbReference>
<dbReference type="Gene3D" id="1.10.150.570">
    <property type="entry name" value="GidA associated domain, C-terminal subdomain"/>
    <property type="match status" value="1"/>
</dbReference>
<feature type="binding site" evidence="11">
    <location>
        <begin position="12"/>
        <end position="17"/>
    </location>
    <ligand>
        <name>FAD</name>
        <dbReference type="ChEBI" id="CHEBI:57692"/>
    </ligand>
</feature>
<dbReference type="InterPro" id="IPR036188">
    <property type="entry name" value="FAD/NAD-bd_sf"/>
</dbReference>
<dbReference type="Pfam" id="PF13932">
    <property type="entry name" value="SAM_GIDA_C"/>
    <property type="match status" value="1"/>
</dbReference>
<dbReference type="PROSITE" id="PS01281">
    <property type="entry name" value="GIDA_2"/>
    <property type="match status" value="1"/>
</dbReference>
<accession>A0A368ZKB6</accession>
<dbReference type="Pfam" id="PF21680">
    <property type="entry name" value="GIDA_C_1st"/>
    <property type="match status" value="1"/>
</dbReference>
<evidence type="ECO:0000313" key="14">
    <source>
        <dbReference type="Proteomes" id="UP000253436"/>
    </source>
</evidence>
<evidence type="ECO:0000256" key="3">
    <source>
        <dbReference type="ARBA" id="ARBA00007653"/>
    </source>
</evidence>
<comment type="cofactor">
    <cofactor evidence="1 11">
        <name>FAD</name>
        <dbReference type="ChEBI" id="CHEBI:57692"/>
    </cofactor>
</comment>
<dbReference type="AlphaFoldDB" id="A0A368ZKB6"/>
<dbReference type="RefSeq" id="WP_114308100.1">
    <property type="nucleotide sequence ID" value="NZ_QPJO01000001.1"/>
</dbReference>
<dbReference type="SMART" id="SM01228">
    <property type="entry name" value="GIDA_assoc_3"/>
    <property type="match status" value="1"/>
</dbReference>
<dbReference type="InterPro" id="IPR004416">
    <property type="entry name" value="MnmG"/>
</dbReference>
<dbReference type="Proteomes" id="UP000253436">
    <property type="component" value="Unassembled WGS sequence"/>
</dbReference>
<keyword evidence="14" id="KW-1185">Reference proteome</keyword>
<evidence type="ECO:0000256" key="2">
    <source>
        <dbReference type="ARBA" id="ARBA00003717"/>
    </source>
</evidence>